<organism evidence="2 3">
    <name type="scientific">Zingiber officinale</name>
    <name type="common">Ginger</name>
    <name type="synonym">Amomum zingiber</name>
    <dbReference type="NCBI Taxonomy" id="94328"/>
    <lineage>
        <taxon>Eukaryota</taxon>
        <taxon>Viridiplantae</taxon>
        <taxon>Streptophyta</taxon>
        <taxon>Embryophyta</taxon>
        <taxon>Tracheophyta</taxon>
        <taxon>Spermatophyta</taxon>
        <taxon>Magnoliopsida</taxon>
        <taxon>Liliopsida</taxon>
        <taxon>Zingiberales</taxon>
        <taxon>Zingiberaceae</taxon>
        <taxon>Zingiber</taxon>
    </lineage>
</organism>
<dbReference type="AlphaFoldDB" id="A0A8J5GQR1"/>
<evidence type="ECO:0000313" key="2">
    <source>
        <dbReference type="EMBL" id="KAG6513187.1"/>
    </source>
</evidence>
<dbReference type="EMBL" id="JACMSC010000007">
    <property type="protein sequence ID" value="KAG6513187.1"/>
    <property type="molecule type" value="Genomic_DNA"/>
</dbReference>
<gene>
    <name evidence="2" type="ORF">ZIOFF_023497</name>
</gene>
<keyword evidence="3" id="KW-1185">Reference proteome</keyword>
<protein>
    <submittedName>
        <fullName evidence="2">Uncharacterized protein</fullName>
    </submittedName>
</protein>
<proteinExistence type="predicted"/>
<dbReference type="Proteomes" id="UP000734854">
    <property type="component" value="Unassembled WGS sequence"/>
</dbReference>
<comment type="caution">
    <text evidence="2">The sequence shown here is derived from an EMBL/GenBank/DDBJ whole genome shotgun (WGS) entry which is preliminary data.</text>
</comment>
<name>A0A8J5GQR1_ZINOF</name>
<evidence type="ECO:0000256" key="1">
    <source>
        <dbReference type="SAM" id="MobiDB-lite"/>
    </source>
</evidence>
<evidence type="ECO:0000313" key="3">
    <source>
        <dbReference type="Proteomes" id="UP000734854"/>
    </source>
</evidence>
<reference evidence="2 3" key="1">
    <citation type="submission" date="2020-08" db="EMBL/GenBank/DDBJ databases">
        <title>Plant Genome Project.</title>
        <authorList>
            <person name="Zhang R.-G."/>
        </authorList>
    </citation>
    <scope>NUCLEOTIDE SEQUENCE [LARGE SCALE GENOMIC DNA]</scope>
    <source>
        <tissue evidence="2">Rhizome</tissue>
    </source>
</reference>
<feature type="region of interest" description="Disordered" evidence="1">
    <location>
        <begin position="49"/>
        <end position="71"/>
    </location>
</feature>
<sequence>MSSSAAAAKGEWIGGRRQLDLFPLQPDRVDRDTPVASLLEDCGGDTNPTLAAVLGGGSGGTSSSSPSIRSR</sequence>
<accession>A0A8J5GQR1</accession>